<accession>A0A2Y9AA26</accession>
<evidence type="ECO:0000256" key="3">
    <source>
        <dbReference type="ARBA" id="ARBA00023027"/>
    </source>
</evidence>
<dbReference type="InterPro" id="IPR050984">
    <property type="entry name" value="Gfo/Idh/MocA_domain"/>
</dbReference>
<proteinExistence type="inferred from homology"/>
<dbReference type="SUPFAM" id="SSF51735">
    <property type="entry name" value="NAD(P)-binding Rossmann-fold domains"/>
    <property type="match status" value="1"/>
</dbReference>
<dbReference type="Pfam" id="PF22725">
    <property type="entry name" value="GFO_IDH_MocA_C3"/>
    <property type="match status" value="1"/>
</dbReference>
<keyword evidence="7" id="KW-1185">Reference proteome</keyword>
<dbReference type="OrthoDB" id="9815825at2"/>
<evidence type="ECO:0000259" key="4">
    <source>
        <dbReference type="Pfam" id="PF01408"/>
    </source>
</evidence>
<feature type="domain" description="Gfo/Idh/MocA-like oxidoreductase N-terminal" evidence="4">
    <location>
        <begin position="19"/>
        <end position="136"/>
    </location>
</feature>
<keyword evidence="2" id="KW-0560">Oxidoreductase</keyword>
<dbReference type="InterPro" id="IPR055170">
    <property type="entry name" value="GFO_IDH_MocA-like_dom"/>
</dbReference>
<protein>
    <submittedName>
        <fullName evidence="6">Predicted dehydrogenase</fullName>
    </submittedName>
</protein>
<dbReference type="InterPro" id="IPR000683">
    <property type="entry name" value="Gfo/Idh/MocA-like_OxRdtase_N"/>
</dbReference>
<keyword evidence="3" id="KW-0520">NAD</keyword>
<evidence type="ECO:0000256" key="2">
    <source>
        <dbReference type="ARBA" id="ARBA00023002"/>
    </source>
</evidence>
<evidence type="ECO:0000313" key="7">
    <source>
        <dbReference type="Proteomes" id="UP000250222"/>
    </source>
</evidence>
<dbReference type="GO" id="GO:0000166">
    <property type="term" value="F:nucleotide binding"/>
    <property type="evidence" value="ECO:0007669"/>
    <property type="project" value="InterPro"/>
</dbReference>
<name>A0A2Y9AA26_9MICO</name>
<evidence type="ECO:0000259" key="5">
    <source>
        <dbReference type="Pfam" id="PF22725"/>
    </source>
</evidence>
<dbReference type="Gene3D" id="3.30.360.10">
    <property type="entry name" value="Dihydrodipicolinate Reductase, domain 2"/>
    <property type="match status" value="1"/>
</dbReference>
<dbReference type="EMBL" id="UETB01000002">
    <property type="protein sequence ID" value="SSA39359.1"/>
    <property type="molecule type" value="Genomic_DNA"/>
</dbReference>
<dbReference type="PANTHER" id="PTHR22604">
    <property type="entry name" value="OXIDOREDUCTASES"/>
    <property type="match status" value="1"/>
</dbReference>
<gene>
    <name evidence="6" type="ORF">SAMN05216184_102282</name>
</gene>
<evidence type="ECO:0000313" key="6">
    <source>
        <dbReference type="EMBL" id="SSA39359.1"/>
    </source>
</evidence>
<dbReference type="AlphaFoldDB" id="A0A2Y9AA26"/>
<sequence>MTSTLELTSAPDPLDAPPLRWGILGAGGIARTFARQVPAHSSGRVVAVGSRDGARAAAFAEEHGIDRSHAGYDELLADGDVDAVYVATPHSEHRDHALLAIAAGKHVLVEKAFTRSAAEAREVFAAAEERGVFVMEAMWTRFLPHVVAIRELVRSGAIGDVVALHADHGQRLDQDPVGRLLNPALAGGALLDLGVYPVSFAHDLLGTPDGVVASGTLTETGVDGQETVLLQYGARTQAVCSSTLWAGTPCRAAISGSEGVITIDGPFYGATSFTVTRGDEQVTVRPRHEGGFQYEAAEVARCVAEGRRQSATMSWDDTIAVLETMDEVRRQLGVVYPGE</sequence>
<feature type="domain" description="GFO/IDH/MocA-like oxidoreductase" evidence="5">
    <location>
        <begin position="147"/>
        <end position="261"/>
    </location>
</feature>
<reference evidence="6 7" key="1">
    <citation type="submission" date="2016-10" db="EMBL/GenBank/DDBJ databases">
        <authorList>
            <person name="Cai Z."/>
        </authorList>
    </citation>
    <scope>NUCLEOTIDE SEQUENCE [LARGE SCALE GENOMIC DNA]</scope>
    <source>
        <strain evidence="6 7">CGMCC 1.10826</strain>
    </source>
</reference>
<dbReference type="Gene3D" id="3.40.50.720">
    <property type="entry name" value="NAD(P)-binding Rossmann-like Domain"/>
    <property type="match status" value="1"/>
</dbReference>
<dbReference type="RefSeq" id="WP_110851596.1">
    <property type="nucleotide sequence ID" value="NZ_QKLZ01000002.1"/>
</dbReference>
<dbReference type="GO" id="GO:0016491">
    <property type="term" value="F:oxidoreductase activity"/>
    <property type="evidence" value="ECO:0007669"/>
    <property type="project" value="UniProtKB-KW"/>
</dbReference>
<dbReference type="Pfam" id="PF01408">
    <property type="entry name" value="GFO_IDH_MocA"/>
    <property type="match status" value="1"/>
</dbReference>
<dbReference type="PANTHER" id="PTHR22604:SF105">
    <property type="entry name" value="TRANS-1,2-DIHYDROBENZENE-1,2-DIOL DEHYDROGENASE"/>
    <property type="match status" value="1"/>
</dbReference>
<dbReference type="SUPFAM" id="SSF55347">
    <property type="entry name" value="Glyceraldehyde-3-phosphate dehydrogenase-like, C-terminal domain"/>
    <property type="match status" value="1"/>
</dbReference>
<dbReference type="Proteomes" id="UP000250222">
    <property type="component" value="Unassembled WGS sequence"/>
</dbReference>
<dbReference type="InterPro" id="IPR036291">
    <property type="entry name" value="NAD(P)-bd_dom_sf"/>
</dbReference>
<organism evidence="6 7">
    <name type="scientific">Georgenia satyanarayanai</name>
    <dbReference type="NCBI Taxonomy" id="860221"/>
    <lineage>
        <taxon>Bacteria</taxon>
        <taxon>Bacillati</taxon>
        <taxon>Actinomycetota</taxon>
        <taxon>Actinomycetes</taxon>
        <taxon>Micrococcales</taxon>
        <taxon>Bogoriellaceae</taxon>
        <taxon>Georgenia</taxon>
    </lineage>
</organism>
<comment type="similarity">
    <text evidence="1">Belongs to the Gfo/Idh/MocA family.</text>
</comment>
<evidence type="ECO:0000256" key="1">
    <source>
        <dbReference type="ARBA" id="ARBA00010928"/>
    </source>
</evidence>